<gene>
    <name evidence="1" type="ORF">FHS18_005521</name>
</gene>
<proteinExistence type="predicted"/>
<dbReference type="Proteomes" id="UP000570361">
    <property type="component" value="Unassembled WGS sequence"/>
</dbReference>
<dbReference type="RefSeq" id="WP_183603485.1">
    <property type="nucleotide sequence ID" value="NZ_JACHXK010000018.1"/>
</dbReference>
<name>A0A7W5B3C5_9BACL</name>
<comment type="caution">
    <text evidence="1">The sequence shown here is derived from an EMBL/GenBank/DDBJ whole genome shotgun (WGS) entry which is preliminary data.</text>
</comment>
<dbReference type="AlphaFoldDB" id="A0A7W5B3C5"/>
<keyword evidence="2" id="KW-1185">Reference proteome</keyword>
<protein>
    <submittedName>
        <fullName evidence="1">Uncharacterized protein</fullName>
    </submittedName>
</protein>
<reference evidence="1 2" key="1">
    <citation type="submission" date="2020-08" db="EMBL/GenBank/DDBJ databases">
        <title>Genomic Encyclopedia of Type Strains, Phase III (KMG-III): the genomes of soil and plant-associated and newly described type strains.</title>
        <authorList>
            <person name="Whitman W."/>
        </authorList>
    </citation>
    <scope>NUCLEOTIDE SEQUENCE [LARGE SCALE GENOMIC DNA]</scope>
    <source>
        <strain evidence="1 2">CECT 5862</strain>
    </source>
</reference>
<dbReference type="EMBL" id="JACHXK010000018">
    <property type="protein sequence ID" value="MBB3113409.1"/>
    <property type="molecule type" value="Genomic_DNA"/>
</dbReference>
<evidence type="ECO:0000313" key="1">
    <source>
        <dbReference type="EMBL" id="MBB3113409.1"/>
    </source>
</evidence>
<accession>A0A7W5B3C5</accession>
<sequence>MNEVWDGFGQRMRKLNPLFSLGRGMEIGSLAPYAQGILLRVILELFYRELNDREDRSRRDIEQIVADTVQEMGLTANEHELHRIAAGLIHQGAEQLNKPFESLVYNEQTREWESSEFRYVTMDELFSDLPRGLLIYKLTEEAQEIIFVSREISEEFSISIEQLYSLQLIKNGNFKKAASSLDLLLARVRRLILDEQLFQRQVANDPKVLVLTENKQREDNQAAINQQFETEKKEFRNILALIDRLQQHQDRLEGMNDLLLLRQKVEVSRQQHDRFARLVVQSIATEIRLKSENPALFWERGALSFSEHVFEEWIAHRGIHKEETLEALLAPLFSPHNEFILPLDWLWGEQEISLDDAMDEEDLEDIDSEQDDRLKKRVIDWDAVATAWAPVIDELLQVGECSISALKEEDADVQNRWLADPAAREMWMLFTRKPLVIEALNPGTMPNDERLKLLHHLIRMDHRFKALEGKTMASVYDREAQPIDWNGMRITPLKLVLKERDSHGL</sequence>
<evidence type="ECO:0000313" key="2">
    <source>
        <dbReference type="Proteomes" id="UP000570361"/>
    </source>
</evidence>
<organism evidence="1 2">
    <name type="scientific">Paenibacillus phyllosphaerae</name>
    <dbReference type="NCBI Taxonomy" id="274593"/>
    <lineage>
        <taxon>Bacteria</taxon>
        <taxon>Bacillati</taxon>
        <taxon>Bacillota</taxon>
        <taxon>Bacilli</taxon>
        <taxon>Bacillales</taxon>
        <taxon>Paenibacillaceae</taxon>
        <taxon>Paenibacillus</taxon>
    </lineage>
</organism>